<dbReference type="Pfam" id="PF05699">
    <property type="entry name" value="Dimer_Tnp_hAT"/>
    <property type="match status" value="1"/>
</dbReference>
<feature type="region of interest" description="Disordered" evidence="7">
    <location>
        <begin position="86"/>
        <end position="118"/>
    </location>
</feature>
<comment type="subcellular location">
    <subcellularLocation>
        <location evidence="1">Nucleus</location>
    </subcellularLocation>
</comment>
<keyword evidence="11" id="KW-1185">Reference proteome</keyword>
<evidence type="ECO:0000256" key="2">
    <source>
        <dbReference type="ARBA" id="ARBA00022723"/>
    </source>
</evidence>
<dbReference type="Proteomes" id="UP000694864">
    <property type="component" value="Chromosome 7"/>
</dbReference>
<dbReference type="InterPro" id="IPR012337">
    <property type="entry name" value="RNaseH-like_sf"/>
</dbReference>
<dbReference type="Pfam" id="PF02892">
    <property type="entry name" value="zf-BED"/>
    <property type="match status" value="1"/>
</dbReference>
<dbReference type="Pfam" id="PF04937">
    <property type="entry name" value="DUF659"/>
    <property type="match status" value="1"/>
</dbReference>
<feature type="domain" description="HAT C-terminal dimerisation" evidence="10">
    <location>
        <begin position="435"/>
        <end position="500"/>
    </location>
</feature>
<evidence type="ECO:0000256" key="1">
    <source>
        <dbReference type="ARBA" id="ARBA00004123"/>
    </source>
</evidence>
<feature type="domain" description="DUF659" evidence="9">
    <location>
        <begin position="127"/>
        <end position="208"/>
    </location>
</feature>
<protein>
    <submittedName>
        <fullName evidence="12">Uncharacterized protein LOC104704479</fullName>
    </submittedName>
</protein>
<dbReference type="PANTHER" id="PTHR32166">
    <property type="entry name" value="OSJNBA0013A04.12 PROTEIN"/>
    <property type="match status" value="1"/>
</dbReference>
<proteinExistence type="predicted"/>
<dbReference type="RefSeq" id="XP_010418863.1">
    <property type="nucleotide sequence ID" value="XM_010420561.2"/>
</dbReference>
<keyword evidence="4" id="KW-0862">Zinc</keyword>
<dbReference type="GeneID" id="104704479"/>
<evidence type="ECO:0000256" key="6">
    <source>
        <dbReference type="ARBA" id="ARBA00023242"/>
    </source>
</evidence>
<reference evidence="12" key="2">
    <citation type="submission" date="2025-08" db="UniProtKB">
        <authorList>
            <consortium name="RefSeq"/>
        </authorList>
    </citation>
    <scope>IDENTIFICATION</scope>
    <source>
        <tissue evidence="12">Leaf</tissue>
    </source>
</reference>
<organism evidence="11 12">
    <name type="scientific">Camelina sativa</name>
    <name type="common">False flax</name>
    <name type="synonym">Myagrum sativum</name>
    <dbReference type="NCBI Taxonomy" id="90675"/>
    <lineage>
        <taxon>Eukaryota</taxon>
        <taxon>Viridiplantae</taxon>
        <taxon>Streptophyta</taxon>
        <taxon>Embryophyta</taxon>
        <taxon>Tracheophyta</taxon>
        <taxon>Spermatophyta</taxon>
        <taxon>Magnoliopsida</taxon>
        <taxon>eudicotyledons</taxon>
        <taxon>Gunneridae</taxon>
        <taxon>Pentapetalae</taxon>
        <taxon>rosids</taxon>
        <taxon>malvids</taxon>
        <taxon>Brassicales</taxon>
        <taxon>Brassicaceae</taxon>
        <taxon>Camelineae</taxon>
        <taxon>Camelina</taxon>
    </lineage>
</organism>
<accession>A0ABM0T0E4</accession>
<keyword evidence="3" id="KW-0863">Zinc-finger</keyword>
<keyword evidence="2" id="KW-0479">Metal-binding</keyword>
<dbReference type="PANTHER" id="PTHR32166:SF122">
    <property type="entry name" value="OS09G0499600 PROTEIN"/>
    <property type="match status" value="1"/>
</dbReference>
<keyword evidence="5" id="KW-0238">DNA-binding</keyword>
<keyword evidence="6" id="KW-0539">Nucleus</keyword>
<evidence type="ECO:0000259" key="9">
    <source>
        <dbReference type="Pfam" id="PF04937"/>
    </source>
</evidence>
<name>A0ABM0T0E4_CAMSA</name>
<reference evidence="11" key="1">
    <citation type="journal article" date="2014" name="Nat. Commun.">
        <title>The emerging biofuel crop Camelina sativa retains a highly undifferentiated hexaploid genome structure.</title>
        <authorList>
            <person name="Kagale S."/>
            <person name="Koh C."/>
            <person name="Nixon J."/>
            <person name="Bollina V."/>
            <person name="Clarke W.E."/>
            <person name="Tuteja R."/>
            <person name="Spillane C."/>
            <person name="Robinson S.J."/>
            <person name="Links M.G."/>
            <person name="Clarke C."/>
            <person name="Higgins E.E."/>
            <person name="Huebert T."/>
            <person name="Sharpe A.G."/>
            <person name="Parkin I.A."/>
        </authorList>
    </citation>
    <scope>NUCLEOTIDE SEQUENCE [LARGE SCALE GENOMIC DNA]</scope>
    <source>
        <strain evidence="11">cv. DH55</strain>
    </source>
</reference>
<feature type="domain" description="BED-type" evidence="8">
    <location>
        <begin position="13"/>
        <end position="48"/>
    </location>
</feature>
<sequence length="500" mass="57382">MSDSVPTKEQDPARKHATPVSSKPGSWVCNYCKKITSGGVQRAKQHIVGGYKNVTACTMVSDHIKEEVRSFMLKKAEAKATTQMMPLPPNLYDEYEEDEDEGQTSKPSPSNKRKGPMDKYVCPTPPDVLKVVKDAHLLFDHLDRMMEEVGESNVVQVITDNASNYIKASQLLMANQPHLYWLPCEAHCIDLMLEDIGKIPMVKTAIKNCIYMNGYIYSHTSIVNMMRKFTQGNLHRPAVTRFATSFITLSQYHKQRKNLRNFVTSQENNDSKWSKDLGARNVKKFIMQNSFWHHVLYALKLTGPLVKVLRLVDGERKPAMGYIYEAMDRAKEAIARTFNGREEEYKDAFAIIDKRWDCQLHHPLHAVGYYLNPEFHYNKESGVHCEEVEKGFYSTIERLVPSLSTQDKITDELVQFKNASGLFGIPMAIRQRTTKSPSEWWSSYGGSTPTLRDFAIRILSLTCSATGCERNWSMFQHLHTKKRNRLGQQRLNDMVFVKYN</sequence>
<gene>
    <name evidence="12" type="primary">LOC104704479</name>
</gene>
<evidence type="ECO:0000256" key="5">
    <source>
        <dbReference type="ARBA" id="ARBA00023125"/>
    </source>
</evidence>
<evidence type="ECO:0000256" key="4">
    <source>
        <dbReference type="ARBA" id="ARBA00022833"/>
    </source>
</evidence>
<dbReference type="InterPro" id="IPR008906">
    <property type="entry name" value="HATC_C_dom"/>
</dbReference>
<feature type="compositionally biased region" description="Acidic residues" evidence="7">
    <location>
        <begin position="93"/>
        <end position="102"/>
    </location>
</feature>
<evidence type="ECO:0000256" key="3">
    <source>
        <dbReference type="ARBA" id="ARBA00022771"/>
    </source>
</evidence>
<dbReference type="InterPro" id="IPR003656">
    <property type="entry name" value="Znf_BED"/>
</dbReference>
<evidence type="ECO:0000256" key="7">
    <source>
        <dbReference type="SAM" id="MobiDB-lite"/>
    </source>
</evidence>
<evidence type="ECO:0000259" key="10">
    <source>
        <dbReference type="Pfam" id="PF05699"/>
    </source>
</evidence>
<evidence type="ECO:0000313" key="12">
    <source>
        <dbReference type="RefSeq" id="XP_010418863.1"/>
    </source>
</evidence>
<feature type="region of interest" description="Disordered" evidence="7">
    <location>
        <begin position="1"/>
        <end position="24"/>
    </location>
</feature>
<dbReference type="InterPro" id="IPR007021">
    <property type="entry name" value="DUF659"/>
</dbReference>
<evidence type="ECO:0000313" key="11">
    <source>
        <dbReference type="Proteomes" id="UP000694864"/>
    </source>
</evidence>
<dbReference type="SUPFAM" id="SSF53098">
    <property type="entry name" value="Ribonuclease H-like"/>
    <property type="match status" value="1"/>
</dbReference>
<feature type="compositionally biased region" description="Basic and acidic residues" evidence="7">
    <location>
        <begin position="1"/>
        <end position="14"/>
    </location>
</feature>
<evidence type="ECO:0000259" key="8">
    <source>
        <dbReference type="Pfam" id="PF02892"/>
    </source>
</evidence>